<feature type="compositionally biased region" description="Low complexity" evidence="2">
    <location>
        <begin position="470"/>
        <end position="483"/>
    </location>
</feature>
<evidence type="ECO:0008006" key="5">
    <source>
        <dbReference type="Google" id="ProtNLM"/>
    </source>
</evidence>
<proteinExistence type="predicted"/>
<evidence type="ECO:0000313" key="4">
    <source>
        <dbReference type="Proteomes" id="UP000308730"/>
    </source>
</evidence>
<organism evidence="3 4">
    <name type="scientific">Antrodiella citrinella</name>
    <dbReference type="NCBI Taxonomy" id="2447956"/>
    <lineage>
        <taxon>Eukaryota</taxon>
        <taxon>Fungi</taxon>
        <taxon>Dikarya</taxon>
        <taxon>Basidiomycota</taxon>
        <taxon>Agaricomycotina</taxon>
        <taxon>Agaricomycetes</taxon>
        <taxon>Polyporales</taxon>
        <taxon>Steccherinaceae</taxon>
        <taxon>Antrodiella</taxon>
    </lineage>
</organism>
<dbReference type="OrthoDB" id="28737at2759"/>
<comment type="caution">
    <text evidence="3">The sequence shown here is derived from an EMBL/GenBank/DDBJ whole genome shotgun (WGS) entry which is preliminary data.</text>
</comment>
<feature type="compositionally biased region" description="Polar residues" evidence="2">
    <location>
        <begin position="529"/>
        <end position="538"/>
    </location>
</feature>
<evidence type="ECO:0000256" key="2">
    <source>
        <dbReference type="SAM" id="MobiDB-lite"/>
    </source>
</evidence>
<dbReference type="PANTHER" id="PTHR15154">
    <property type="entry name" value="HAMARTIN"/>
    <property type="match status" value="1"/>
</dbReference>
<evidence type="ECO:0000313" key="3">
    <source>
        <dbReference type="EMBL" id="THH33932.1"/>
    </source>
</evidence>
<reference evidence="3 4" key="1">
    <citation type="submission" date="2019-02" db="EMBL/GenBank/DDBJ databases">
        <title>Genome sequencing of the rare red list fungi Antrodiella citrinella (Flaviporus citrinellus).</title>
        <authorList>
            <person name="Buettner E."/>
            <person name="Kellner H."/>
        </authorList>
    </citation>
    <scope>NUCLEOTIDE SEQUENCE [LARGE SCALE GENOMIC DNA]</scope>
    <source>
        <strain evidence="3 4">DSM 108506</strain>
    </source>
</reference>
<feature type="coiled-coil region" evidence="1">
    <location>
        <begin position="771"/>
        <end position="858"/>
    </location>
</feature>
<protein>
    <recommendedName>
        <fullName evidence="5">Hamartin</fullName>
    </recommendedName>
</protein>
<feature type="compositionally biased region" description="Polar residues" evidence="2">
    <location>
        <begin position="546"/>
        <end position="562"/>
    </location>
</feature>
<feature type="region of interest" description="Disordered" evidence="2">
    <location>
        <begin position="529"/>
        <end position="568"/>
    </location>
</feature>
<dbReference type="GO" id="GO:0051726">
    <property type="term" value="P:regulation of cell cycle"/>
    <property type="evidence" value="ECO:0007669"/>
    <property type="project" value="TreeGrafter"/>
</dbReference>
<dbReference type="GO" id="GO:0032007">
    <property type="term" value="P:negative regulation of TOR signaling"/>
    <property type="evidence" value="ECO:0007669"/>
    <property type="project" value="TreeGrafter"/>
</dbReference>
<evidence type="ECO:0000256" key="1">
    <source>
        <dbReference type="SAM" id="Coils"/>
    </source>
</evidence>
<accession>A0A4S4N4F5</accession>
<dbReference type="InterPro" id="IPR007483">
    <property type="entry name" value="Hamartin"/>
</dbReference>
<dbReference type="GO" id="GO:0033596">
    <property type="term" value="C:TSC1-TSC2 complex"/>
    <property type="evidence" value="ECO:0007669"/>
    <property type="project" value="TreeGrafter"/>
</dbReference>
<gene>
    <name evidence="3" type="ORF">EUX98_g268</name>
</gene>
<feature type="coiled-coil region" evidence="1">
    <location>
        <begin position="614"/>
        <end position="680"/>
    </location>
</feature>
<sequence length="883" mass="100745">MSALDFIRHLRLLLEASSDAPPLPTLIEQVDAFVLHCSVSPDADTLIAQLEDDLQRIHHALIVHAVLFQTEIFLLVLFHLRPLLPPSSLISTWFELVLRPALREPKLSTSAVNHAKELILSALDPVPSAVDASDEHERNKRREKVGNFRRRLMDLYLLDAYNESSGDDVLELAELDDVQREKKACWKSNLEDVLVRRDFPTRAAVVMAQHPLTQSLLHSLVLDNSSTIVSVGITMLAKCLPIFAVYACEDLKRILPWLFVILARIICWKIRKISNVVDPQDGTKLGLDPDVLRDMFEDEEEELDSILDNRNTLPIRSDLDWTRLDVVFSGINATNPPPHQFFSFLYYLFPCNSLRFLRYPVSYLTDNNLETPYSVSWEEALDEGLIRSKSEPLLRGHVLHPLLIWRDATAELVKPDFWADYDIPRIVGECTMLDVRNASLGLREAQQVLATMTAPVHLTTSTDEDSGPDVALSSSAGSSGSSVLARMPVVHPVSKPRISLQDMVTTSIALKSGLDIELVDTVSSSSWASEMFQQTRTRSPSRDMAATTSSRTVTPDTSARPSKSTDEIPSHVAQAIAELQREVLLLRSELNFELWSARENVVHIGRLYQDKVVSKNSEIERQGLHNKMREYKAEVHRLQRELNNHKEQASAMSKQYGDWNRKLQDKVREMRAEKASWLAEATAMRAADKEAKETFMAQGILLAEASGRVFHLETKIKENAHKVDRLHDYERLIEQLIKMQRLWESDTRRLNDQDEYLKAFTSRYHKMGLRLESYEKTHAQMDDEARRQRQQVQSLQARLLDTQKQLLVRKRSQTVDFSQYNEHAQHLSETNRRLKDENEELKEEIVDMKGMMEMLKAQVMGNKLSFASPVRGSPLIPARSFSS</sequence>
<dbReference type="Proteomes" id="UP000308730">
    <property type="component" value="Unassembled WGS sequence"/>
</dbReference>
<keyword evidence="1" id="KW-0175">Coiled coil</keyword>
<dbReference type="PANTHER" id="PTHR15154:SF2">
    <property type="entry name" value="HAMARTIN"/>
    <property type="match status" value="1"/>
</dbReference>
<dbReference type="AlphaFoldDB" id="A0A4S4N4F5"/>
<keyword evidence="4" id="KW-1185">Reference proteome</keyword>
<dbReference type="EMBL" id="SGPM01000002">
    <property type="protein sequence ID" value="THH33932.1"/>
    <property type="molecule type" value="Genomic_DNA"/>
</dbReference>
<name>A0A4S4N4F5_9APHY</name>
<feature type="region of interest" description="Disordered" evidence="2">
    <location>
        <begin position="459"/>
        <end position="483"/>
    </location>
</feature>